<evidence type="ECO:0000256" key="1">
    <source>
        <dbReference type="SAM" id="MobiDB-lite"/>
    </source>
</evidence>
<dbReference type="AlphaFoldDB" id="A0A8T2MVB4"/>
<sequence length="249" mass="27533">MQAPPTLYDSIEHQMEAMELLKRVHLQKLTNCSDSTGLRGEDRGGRGKEGCITASPDGSDPLNFVTGFWGKSTLKNDSGSTVGTSKGRTVPTIAERARESIFGRLTEIAQRVIKVQVDLRRSTPRDQWLSLHPKDSTDLKNICRRMSMGDACRLSECDLKELSQCLRRIVDSLLCSLARDNCLASALPESSGLRSEEQVVPVGRGEVALSDFFGCLAFLRRAPKRFPQRCSTSDTRRLCIKSAARGQQT</sequence>
<protein>
    <submittedName>
        <fullName evidence="2">Uncharacterized protein</fullName>
    </submittedName>
</protein>
<comment type="caution">
    <text evidence="2">The sequence shown here is derived from an EMBL/GenBank/DDBJ whole genome shotgun (WGS) entry which is preliminary data.</text>
</comment>
<dbReference type="EMBL" id="JAFBMS010000270">
    <property type="protein sequence ID" value="KAG9331944.1"/>
    <property type="molecule type" value="Genomic_DNA"/>
</dbReference>
<reference evidence="2" key="1">
    <citation type="thesis" date="2021" institute="BYU ScholarsArchive" country="Provo, UT, USA">
        <title>Applications of and Algorithms for Genome Assembly and Genomic Analyses with an Emphasis on Marine Teleosts.</title>
        <authorList>
            <person name="Pickett B.D."/>
        </authorList>
    </citation>
    <scope>NUCLEOTIDE SEQUENCE</scope>
    <source>
        <strain evidence="2">HI-2016</strain>
    </source>
</reference>
<feature type="region of interest" description="Disordered" evidence="1">
    <location>
        <begin position="32"/>
        <end position="56"/>
    </location>
</feature>
<dbReference type="PANTHER" id="PTHR36961:SF1">
    <property type="entry name" value="LEUKEMIA-ASSOCIATED PROTEIN 7"/>
    <property type="match status" value="1"/>
</dbReference>
<keyword evidence="3" id="KW-1185">Reference proteome</keyword>
<dbReference type="OrthoDB" id="8788044at2759"/>
<name>A0A8T2MVB4_9TELE</name>
<feature type="compositionally biased region" description="Basic and acidic residues" evidence="1">
    <location>
        <begin position="39"/>
        <end position="49"/>
    </location>
</feature>
<gene>
    <name evidence="2" type="ORF">JZ751_016344</name>
</gene>
<evidence type="ECO:0000313" key="3">
    <source>
        <dbReference type="Proteomes" id="UP000824540"/>
    </source>
</evidence>
<evidence type="ECO:0000313" key="2">
    <source>
        <dbReference type="EMBL" id="KAG9331944.1"/>
    </source>
</evidence>
<accession>A0A8T2MVB4</accession>
<proteinExistence type="predicted"/>
<dbReference type="InterPro" id="IPR031510">
    <property type="entry name" value="DLEU7"/>
</dbReference>
<dbReference type="PANTHER" id="PTHR36961">
    <property type="entry name" value="LEUKEMIA-ASSOCIATED PROTEIN 7"/>
    <property type="match status" value="1"/>
</dbReference>
<organism evidence="2 3">
    <name type="scientific">Albula glossodonta</name>
    <name type="common">roundjaw bonefish</name>
    <dbReference type="NCBI Taxonomy" id="121402"/>
    <lineage>
        <taxon>Eukaryota</taxon>
        <taxon>Metazoa</taxon>
        <taxon>Chordata</taxon>
        <taxon>Craniata</taxon>
        <taxon>Vertebrata</taxon>
        <taxon>Euteleostomi</taxon>
        <taxon>Actinopterygii</taxon>
        <taxon>Neopterygii</taxon>
        <taxon>Teleostei</taxon>
        <taxon>Albuliformes</taxon>
        <taxon>Albulidae</taxon>
        <taxon>Albula</taxon>
    </lineage>
</organism>
<dbReference type="Proteomes" id="UP000824540">
    <property type="component" value="Unassembled WGS sequence"/>
</dbReference>